<protein>
    <submittedName>
        <fullName evidence="3">Uncharacterized protein</fullName>
    </submittedName>
</protein>
<gene>
    <name evidence="3" type="ORF">H8R10_02650</name>
</gene>
<evidence type="ECO:0000313" key="3">
    <source>
        <dbReference type="EMBL" id="MBD3689131.1"/>
    </source>
</evidence>
<feature type="compositionally biased region" description="Basic and acidic residues" evidence="2">
    <location>
        <begin position="15"/>
        <end position="28"/>
    </location>
</feature>
<evidence type="ECO:0000313" key="4">
    <source>
        <dbReference type="Proteomes" id="UP000627538"/>
    </source>
</evidence>
<keyword evidence="4" id="KW-1185">Reference proteome</keyword>
<proteinExistence type="predicted"/>
<dbReference type="Proteomes" id="UP000627538">
    <property type="component" value="Unassembled WGS sequence"/>
</dbReference>
<evidence type="ECO:0000256" key="2">
    <source>
        <dbReference type="SAM" id="MobiDB-lite"/>
    </source>
</evidence>
<comment type="caution">
    <text evidence="3">The sequence shown here is derived from an EMBL/GenBank/DDBJ whole genome shotgun (WGS) entry which is preliminary data.</text>
</comment>
<feature type="region of interest" description="Disordered" evidence="2">
    <location>
        <begin position="1"/>
        <end position="62"/>
    </location>
</feature>
<organism evidence="3 4">
    <name type="scientific">Nanchangia anserum</name>
    <dbReference type="NCBI Taxonomy" id="2692125"/>
    <lineage>
        <taxon>Bacteria</taxon>
        <taxon>Bacillati</taxon>
        <taxon>Actinomycetota</taxon>
        <taxon>Actinomycetes</taxon>
        <taxon>Actinomycetales</taxon>
        <taxon>Actinomycetaceae</taxon>
        <taxon>Nanchangia</taxon>
    </lineage>
</organism>
<evidence type="ECO:0000256" key="1">
    <source>
        <dbReference type="SAM" id="Coils"/>
    </source>
</evidence>
<feature type="region of interest" description="Disordered" evidence="2">
    <location>
        <begin position="503"/>
        <end position="527"/>
    </location>
</feature>
<name>A0A8I0GBB3_9ACTO</name>
<dbReference type="AlphaFoldDB" id="A0A8I0GBB3"/>
<keyword evidence="1" id="KW-0175">Coiled coil</keyword>
<feature type="compositionally biased region" description="Low complexity" evidence="2">
    <location>
        <begin position="36"/>
        <end position="49"/>
    </location>
</feature>
<feature type="coiled-coil region" evidence="1">
    <location>
        <begin position="400"/>
        <end position="500"/>
    </location>
</feature>
<accession>A0A8I0GBB3</accession>
<sequence>MPKKKLAFNSNSARKSLDAIERLERHQASVDGEGTAAADPADSRASSPLSSPPGQPATYPERLRRSVGERVRVLAHREDGRDFARQLLAPDRHDVAVLIAAFDGLEFIDLDVLLDEVSSDVLIALAASTAVSAGLIDELKAATGNGYLGVAAEIVRVYGYGGTWWDRQVPRIEVRKAPIDHARYVAHAVRRCEDNSTATTYSRSETRQVVEPRLVTGTAGLYEDDPYQAYVSVEGQLYTLNFATLGVDPGLVVTDVLAQGTEVRVRVNDADGLVTAIPDLVSSAQLQRQVRADTVVLGRIHATGPAGDVEVAPGMIVPISGVTDSFRVGQIIPVALLDDGEGVRAELADEDELSHVVSYIPDGPSWLYAEYQTQERKNAEEYAREIVDADTDRVEPHDVISVIEDELERLRRAIDQAFDDNVAEYSTIERIEQQDKREQAYRLAIEDLKRQLHSQRTQTQQAKDEAARSRARVEILEKQLEHAEQDRATDKSRIERLSHRYTPEQLRALTAPKPQAASPTRSRDGGEWEARIGGQEFSSPEEQLRFEIELMWSIWFSLEDKEKWPIRPYTFSKGFFDTLHTVGRQVPRRKLLRVLAEIVTCKSREGAHARILDKRSSGQGGAKTRPRNDGAIARRVRLEQSTHAARRVLYWDLPDGTVELSAIAVHDDYQGYN</sequence>
<dbReference type="RefSeq" id="WP_191071201.1">
    <property type="nucleotide sequence ID" value="NZ_CP060506.1"/>
</dbReference>
<reference evidence="3 4" key="1">
    <citation type="submission" date="2020-08" db="EMBL/GenBank/DDBJ databases">
        <title>Winkia gen. nov., sp. nov., isolated from faeces of the Anser albifrons in China.</title>
        <authorList>
            <person name="Liu Q."/>
        </authorList>
    </citation>
    <scope>NUCLEOTIDE SEQUENCE [LARGE SCALE GENOMIC DNA]</scope>
    <source>
        <strain evidence="3 4">C62</strain>
    </source>
</reference>
<dbReference type="EMBL" id="JACRUO010000001">
    <property type="protein sequence ID" value="MBD3689131.1"/>
    <property type="molecule type" value="Genomic_DNA"/>
</dbReference>